<comment type="caution">
    <text evidence="1">The sequence shown here is derived from an EMBL/GenBank/DDBJ whole genome shotgun (WGS) entry which is preliminary data.</text>
</comment>
<protein>
    <submittedName>
        <fullName evidence="1">Uncharacterized protein</fullName>
    </submittedName>
</protein>
<sequence>MAGYIETDFCNIFHPAVGHLPTYAFDLYDLPDELSFITLKVSVCYFAEQDTKVGEIMNIILKVDVSQVTVDEQGRMATHELRHACEEAAKDYLIGRYGTCDYVEVNDWEALNERNIFNPY</sequence>
<proteinExistence type="predicted"/>
<dbReference type="EMBL" id="AMCI01004613">
    <property type="protein sequence ID" value="EJW97743.1"/>
    <property type="molecule type" value="Genomic_DNA"/>
</dbReference>
<gene>
    <name evidence="1" type="ORF">EVA_14149</name>
</gene>
<name>J9FTB6_9ZZZZ</name>
<organism evidence="1">
    <name type="scientific">gut metagenome</name>
    <dbReference type="NCBI Taxonomy" id="749906"/>
    <lineage>
        <taxon>unclassified sequences</taxon>
        <taxon>metagenomes</taxon>
        <taxon>organismal metagenomes</taxon>
    </lineage>
</organism>
<reference evidence="1" key="1">
    <citation type="journal article" date="2012" name="PLoS ONE">
        <title>Gene sets for utilization of primary and secondary nutrition supplies in the distal gut of endangered iberian lynx.</title>
        <authorList>
            <person name="Alcaide M."/>
            <person name="Messina E."/>
            <person name="Richter M."/>
            <person name="Bargiela R."/>
            <person name="Peplies J."/>
            <person name="Huws S.A."/>
            <person name="Newbold C.J."/>
            <person name="Golyshin P.N."/>
            <person name="Simon M.A."/>
            <person name="Lopez G."/>
            <person name="Yakimov M.M."/>
            <person name="Ferrer M."/>
        </authorList>
    </citation>
    <scope>NUCLEOTIDE SEQUENCE</scope>
</reference>
<accession>J9FTB6</accession>
<evidence type="ECO:0000313" key="1">
    <source>
        <dbReference type="EMBL" id="EJW97743.1"/>
    </source>
</evidence>
<dbReference type="AlphaFoldDB" id="J9FTB6"/>